<keyword evidence="5 7" id="KW-0472">Membrane</keyword>
<evidence type="ECO:0000313" key="10">
    <source>
        <dbReference type="EMBL" id="GGH73393.1"/>
    </source>
</evidence>
<dbReference type="HAMAP" id="MF_00910">
    <property type="entry name" value="FtsL"/>
    <property type="match status" value="1"/>
</dbReference>
<comment type="function">
    <text evidence="7">Essential cell division protein.</text>
</comment>
<evidence type="ECO:0000313" key="11">
    <source>
        <dbReference type="Proteomes" id="UP000602050"/>
    </source>
</evidence>
<protein>
    <recommendedName>
        <fullName evidence="7 8">Cell division protein FtsL</fullName>
    </recommendedName>
</protein>
<feature type="transmembrane region" description="Helical" evidence="7">
    <location>
        <begin position="40"/>
        <end position="59"/>
    </location>
</feature>
<dbReference type="GO" id="GO:0043093">
    <property type="term" value="P:FtsZ-dependent cytokinesis"/>
    <property type="evidence" value="ECO:0007669"/>
    <property type="project" value="UniProtKB-UniRule"/>
</dbReference>
<feature type="coiled-coil region" evidence="9">
    <location>
        <begin position="56"/>
        <end position="83"/>
    </location>
</feature>
<keyword evidence="4 7" id="KW-1133">Transmembrane helix</keyword>
<reference evidence="10" key="1">
    <citation type="journal article" date="2014" name="Int. J. Syst. Evol. Microbiol.">
        <title>Complete genome sequence of Corynebacterium casei LMG S-19264T (=DSM 44701T), isolated from a smear-ripened cheese.</title>
        <authorList>
            <consortium name="US DOE Joint Genome Institute (JGI-PGF)"/>
            <person name="Walter F."/>
            <person name="Albersmeier A."/>
            <person name="Kalinowski J."/>
            <person name="Ruckert C."/>
        </authorList>
    </citation>
    <scope>NUCLEOTIDE SEQUENCE</scope>
    <source>
        <strain evidence="10">CGMCC 1.12360</strain>
    </source>
</reference>
<proteinExistence type="inferred from homology"/>
<dbReference type="GO" id="GO:0005886">
    <property type="term" value="C:plasma membrane"/>
    <property type="evidence" value="ECO:0007669"/>
    <property type="project" value="UniProtKB-SubCell"/>
</dbReference>
<keyword evidence="11" id="KW-1185">Reference proteome</keyword>
<sequence length="125" mass="14616">MSVNHARNWRQMYPQEIPKPNQQVKVKVRTSGWITKGEKVIYSFICLLFICFGIFIVSYSSSLDQLNREVQTIESKVQEQQIKNEGLTFEKKELSRPERIISIAEKNGLKIQDTKVKQAKELTRE</sequence>
<evidence type="ECO:0000256" key="9">
    <source>
        <dbReference type="SAM" id="Coils"/>
    </source>
</evidence>
<dbReference type="GO" id="GO:0032153">
    <property type="term" value="C:cell division site"/>
    <property type="evidence" value="ECO:0007669"/>
    <property type="project" value="UniProtKB-UniRule"/>
</dbReference>
<comment type="caution">
    <text evidence="10">The sequence shown here is derived from an EMBL/GenBank/DDBJ whole genome shotgun (WGS) entry which is preliminary data.</text>
</comment>
<dbReference type="InterPro" id="IPR011922">
    <property type="entry name" value="Cell_div_FtsL"/>
</dbReference>
<comment type="subcellular location">
    <subcellularLocation>
        <location evidence="7">Cell membrane</location>
        <topology evidence="7">Single-pass type II membrane protein</topology>
    </subcellularLocation>
    <text evidence="7">Localizes to the division septum where it forms a ring structure.</text>
</comment>
<evidence type="ECO:0000256" key="8">
    <source>
        <dbReference type="NCBIfam" id="TIGR02209"/>
    </source>
</evidence>
<name>A0A8J3EIU3_9BACI</name>
<keyword evidence="9" id="KW-0175">Coiled coil</keyword>
<dbReference type="EMBL" id="BMEV01000015">
    <property type="protein sequence ID" value="GGH73393.1"/>
    <property type="molecule type" value="Genomic_DNA"/>
</dbReference>
<comment type="similarity">
    <text evidence="7">Belongs to the FtsL family.</text>
</comment>
<evidence type="ECO:0000256" key="4">
    <source>
        <dbReference type="ARBA" id="ARBA00022989"/>
    </source>
</evidence>
<keyword evidence="3 7" id="KW-0812">Transmembrane</keyword>
<evidence type="ECO:0000256" key="6">
    <source>
        <dbReference type="ARBA" id="ARBA00023306"/>
    </source>
</evidence>
<evidence type="ECO:0000256" key="1">
    <source>
        <dbReference type="ARBA" id="ARBA00022475"/>
    </source>
</evidence>
<evidence type="ECO:0000256" key="3">
    <source>
        <dbReference type="ARBA" id="ARBA00022692"/>
    </source>
</evidence>
<dbReference type="AlphaFoldDB" id="A0A8J3EIU3"/>
<accession>A0A8J3EIU3</accession>
<reference evidence="10" key="2">
    <citation type="submission" date="2020-09" db="EMBL/GenBank/DDBJ databases">
        <authorList>
            <person name="Sun Q."/>
            <person name="Zhou Y."/>
        </authorList>
    </citation>
    <scope>NUCLEOTIDE SEQUENCE</scope>
    <source>
        <strain evidence="10">CGMCC 1.12360</strain>
    </source>
</reference>
<evidence type="ECO:0000256" key="2">
    <source>
        <dbReference type="ARBA" id="ARBA00022618"/>
    </source>
</evidence>
<dbReference type="NCBIfam" id="TIGR02209">
    <property type="entry name" value="ftsL_broad"/>
    <property type="match status" value="1"/>
</dbReference>
<keyword evidence="6 7" id="KW-0131">Cell cycle</keyword>
<keyword evidence="1 7" id="KW-1003">Cell membrane</keyword>
<gene>
    <name evidence="7" type="primary">ftsL</name>
    <name evidence="10" type="ORF">GCM10010978_11230</name>
</gene>
<organism evidence="10 11">
    <name type="scientific">Compostibacillus humi</name>
    <dbReference type="NCBI Taxonomy" id="1245525"/>
    <lineage>
        <taxon>Bacteria</taxon>
        <taxon>Bacillati</taxon>
        <taxon>Bacillota</taxon>
        <taxon>Bacilli</taxon>
        <taxon>Bacillales</taxon>
        <taxon>Bacillaceae</taxon>
        <taxon>Compostibacillus</taxon>
    </lineage>
</organism>
<dbReference type="Proteomes" id="UP000602050">
    <property type="component" value="Unassembled WGS sequence"/>
</dbReference>
<keyword evidence="2 7" id="KW-0132">Cell division</keyword>
<evidence type="ECO:0000256" key="5">
    <source>
        <dbReference type="ARBA" id="ARBA00023136"/>
    </source>
</evidence>
<dbReference type="RefSeq" id="WP_188391402.1">
    <property type="nucleotide sequence ID" value="NZ_BMEV01000015.1"/>
</dbReference>
<evidence type="ECO:0000256" key="7">
    <source>
        <dbReference type="HAMAP-Rule" id="MF_00910"/>
    </source>
</evidence>